<dbReference type="Proteomes" id="UP000828390">
    <property type="component" value="Unassembled WGS sequence"/>
</dbReference>
<proteinExistence type="predicted"/>
<evidence type="ECO:0000313" key="1">
    <source>
        <dbReference type="EMBL" id="KAH3696065.1"/>
    </source>
</evidence>
<sequence>MDSSCNGGPCAMGRTEARLKKVTKANDCRLKKNNRQDWSKCSPKALVQWAPVQWMGLKQVSEAIQWAGLHQDCRKDKSKCSPKAIHVFVDCGKCSSESKCSPEAALLQWAGLKQWQDLSTVRMTEASARVRLGPCAMAGLQQAGLKQVLACGNSPCAMDRTEASRTEAIVRLRKVQLAGLKQDCIKTEASVLRLKQCSPDALESAMGRAEARLHQAGLKQGCNKSGLKQAGLKQVFASGPSAMGRTEASVRLRPKCNIWAGLQQVFCCRADILTVSLV</sequence>
<comment type="caution">
    <text evidence="1">The sequence shown here is derived from an EMBL/GenBank/DDBJ whole genome shotgun (WGS) entry which is preliminary data.</text>
</comment>
<protein>
    <submittedName>
        <fullName evidence="1">Uncharacterized protein</fullName>
    </submittedName>
</protein>
<accession>A0A9D3Y9H6</accession>
<keyword evidence="2" id="KW-1185">Reference proteome</keyword>
<reference evidence="1" key="2">
    <citation type="submission" date="2020-11" db="EMBL/GenBank/DDBJ databases">
        <authorList>
            <person name="McCartney M.A."/>
            <person name="Auch B."/>
            <person name="Kono T."/>
            <person name="Mallez S."/>
            <person name="Becker A."/>
            <person name="Gohl D.M."/>
            <person name="Silverstein K.A.T."/>
            <person name="Koren S."/>
            <person name="Bechman K.B."/>
            <person name="Herman A."/>
            <person name="Abrahante J.E."/>
            <person name="Garbe J."/>
        </authorList>
    </citation>
    <scope>NUCLEOTIDE SEQUENCE</scope>
    <source>
        <strain evidence="1">Duluth1</strain>
        <tissue evidence="1">Whole animal</tissue>
    </source>
</reference>
<dbReference type="AlphaFoldDB" id="A0A9D3Y9H6"/>
<gene>
    <name evidence="1" type="ORF">DPMN_083528</name>
</gene>
<organism evidence="1 2">
    <name type="scientific">Dreissena polymorpha</name>
    <name type="common">Zebra mussel</name>
    <name type="synonym">Mytilus polymorpha</name>
    <dbReference type="NCBI Taxonomy" id="45954"/>
    <lineage>
        <taxon>Eukaryota</taxon>
        <taxon>Metazoa</taxon>
        <taxon>Spiralia</taxon>
        <taxon>Lophotrochozoa</taxon>
        <taxon>Mollusca</taxon>
        <taxon>Bivalvia</taxon>
        <taxon>Autobranchia</taxon>
        <taxon>Heteroconchia</taxon>
        <taxon>Euheterodonta</taxon>
        <taxon>Imparidentia</taxon>
        <taxon>Neoheterodontei</taxon>
        <taxon>Myida</taxon>
        <taxon>Dreissenoidea</taxon>
        <taxon>Dreissenidae</taxon>
        <taxon>Dreissena</taxon>
    </lineage>
</organism>
<evidence type="ECO:0000313" key="2">
    <source>
        <dbReference type="Proteomes" id="UP000828390"/>
    </source>
</evidence>
<dbReference type="EMBL" id="JAIWYP010000016">
    <property type="protein sequence ID" value="KAH3696065.1"/>
    <property type="molecule type" value="Genomic_DNA"/>
</dbReference>
<name>A0A9D3Y9H6_DREPO</name>
<reference evidence="1" key="1">
    <citation type="journal article" date="2019" name="bioRxiv">
        <title>The Genome of the Zebra Mussel, Dreissena polymorpha: A Resource for Invasive Species Research.</title>
        <authorList>
            <person name="McCartney M.A."/>
            <person name="Auch B."/>
            <person name="Kono T."/>
            <person name="Mallez S."/>
            <person name="Zhang Y."/>
            <person name="Obille A."/>
            <person name="Becker A."/>
            <person name="Abrahante J.E."/>
            <person name="Garbe J."/>
            <person name="Badalamenti J.P."/>
            <person name="Herman A."/>
            <person name="Mangelson H."/>
            <person name="Liachko I."/>
            <person name="Sullivan S."/>
            <person name="Sone E.D."/>
            <person name="Koren S."/>
            <person name="Silverstein K.A.T."/>
            <person name="Beckman K.B."/>
            <person name="Gohl D.M."/>
        </authorList>
    </citation>
    <scope>NUCLEOTIDE SEQUENCE</scope>
    <source>
        <strain evidence="1">Duluth1</strain>
        <tissue evidence="1">Whole animal</tissue>
    </source>
</reference>